<reference evidence="2 3" key="1">
    <citation type="submission" date="2016-10" db="EMBL/GenBank/DDBJ databases">
        <authorList>
            <person name="de Groot N.N."/>
        </authorList>
    </citation>
    <scope>NUCLEOTIDE SEQUENCE [LARGE SCALE GENOMIC DNA]</scope>
    <source>
        <strain evidence="2 3">CPCC 201259</strain>
    </source>
</reference>
<keyword evidence="4" id="KW-1185">Reference proteome</keyword>
<dbReference type="EMBL" id="RBXX01000002">
    <property type="protein sequence ID" value="RKT87645.1"/>
    <property type="molecule type" value="Genomic_DNA"/>
</dbReference>
<reference evidence="1 4" key="2">
    <citation type="submission" date="2018-10" db="EMBL/GenBank/DDBJ databases">
        <title>Sequencing the genomes of 1000 actinobacteria strains.</title>
        <authorList>
            <person name="Klenk H.-P."/>
        </authorList>
    </citation>
    <scope>NUCLEOTIDE SEQUENCE [LARGE SCALE GENOMIC DNA]</scope>
    <source>
        <strain evidence="1 4">DSM 45119</strain>
    </source>
</reference>
<evidence type="ECO:0000313" key="3">
    <source>
        <dbReference type="Proteomes" id="UP000199398"/>
    </source>
</evidence>
<dbReference type="SUPFAM" id="SSF53474">
    <property type="entry name" value="alpha/beta-Hydrolases"/>
    <property type="match status" value="1"/>
</dbReference>
<dbReference type="OrthoDB" id="9806902at2"/>
<dbReference type="RefSeq" id="WP_093146331.1">
    <property type="nucleotide sequence ID" value="NZ_FOUP01000001.1"/>
</dbReference>
<protein>
    <submittedName>
        <fullName evidence="1">BadM/Rrf2 family transcriptional regulator</fullName>
    </submittedName>
    <submittedName>
        <fullName evidence="2">Rrf2 family protein</fullName>
    </submittedName>
</protein>
<dbReference type="InterPro" id="IPR029058">
    <property type="entry name" value="AB_hydrolase_fold"/>
</dbReference>
<dbReference type="EMBL" id="FOUP01000001">
    <property type="protein sequence ID" value="SFM60969.1"/>
    <property type="molecule type" value="Genomic_DNA"/>
</dbReference>
<dbReference type="InterPro" id="IPR036390">
    <property type="entry name" value="WH_DNA-bd_sf"/>
</dbReference>
<name>A0A1I4S918_9PSEU</name>
<dbReference type="InterPro" id="IPR030489">
    <property type="entry name" value="TR_Rrf2-type_CS"/>
</dbReference>
<dbReference type="Proteomes" id="UP000199398">
    <property type="component" value="Unassembled WGS sequence"/>
</dbReference>
<accession>A0A1I4S918</accession>
<dbReference type="Gene3D" id="1.10.10.10">
    <property type="entry name" value="Winged helix-like DNA-binding domain superfamily/Winged helix DNA-binding domain"/>
    <property type="match status" value="1"/>
</dbReference>
<dbReference type="GO" id="GO:0005829">
    <property type="term" value="C:cytosol"/>
    <property type="evidence" value="ECO:0007669"/>
    <property type="project" value="TreeGrafter"/>
</dbReference>
<dbReference type="PANTHER" id="PTHR33221:SF15">
    <property type="entry name" value="HTH-TYPE TRANSCRIPTIONAL REGULATOR YWGB-RELATED"/>
    <property type="match status" value="1"/>
</dbReference>
<gene>
    <name evidence="1" type="ORF">ATL45_6065</name>
    <name evidence="2" type="ORF">SAMN05421805_101895</name>
</gene>
<evidence type="ECO:0000313" key="1">
    <source>
        <dbReference type="EMBL" id="RKT87645.1"/>
    </source>
</evidence>
<dbReference type="Proteomes" id="UP000270697">
    <property type="component" value="Unassembled WGS sequence"/>
</dbReference>
<dbReference type="Pfam" id="PF02082">
    <property type="entry name" value="Rrf2"/>
    <property type="match status" value="1"/>
</dbReference>
<dbReference type="PROSITE" id="PS51197">
    <property type="entry name" value="HTH_RRF2_2"/>
    <property type="match status" value="1"/>
</dbReference>
<dbReference type="InterPro" id="IPR036388">
    <property type="entry name" value="WH-like_DNA-bd_sf"/>
</dbReference>
<dbReference type="GO" id="GO:0003700">
    <property type="term" value="F:DNA-binding transcription factor activity"/>
    <property type="evidence" value="ECO:0007669"/>
    <property type="project" value="TreeGrafter"/>
</dbReference>
<evidence type="ECO:0000313" key="2">
    <source>
        <dbReference type="EMBL" id="SFM60969.1"/>
    </source>
</evidence>
<proteinExistence type="predicted"/>
<dbReference type="NCBIfam" id="TIGR00738">
    <property type="entry name" value="rrf2_super"/>
    <property type="match status" value="1"/>
</dbReference>
<sequence length="345" mass="36940">MTRWAPSGAIRGTIAVLAGRGETPALYERFGRRLAADGYAVVLPDPDSDPADWFEPGAARFLAGTDTGALRAWQLAPHAEVDGLILVGTPLAAGQPPVDRAAEIGLRTSCPVHRELLRNDPGFQWGQLTDDVPEPPEHLPEVPTLLLHGDADAIAPVAPVAALAARLPQGSLAVFKEGVHDVLNDQHHRSAAARIVLFCEEIAKGAVLLPEVPKPRRSAPVQVSARVDYSLRALRELAGRDGPVKCAVIAREQRIPLNSLVNLMIELRRAGLVSSQRGCDGGYWLAREAEQITIGEVVRAVDGGVTSVHSGSPDAGVWRELDRRVADFLGQVPVVADPVNEEGRR</sequence>
<dbReference type="SUPFAM" id="SSF46785">
    <property type="entry name" value="Winged helix' DNA-binding domain"/>
    <property type="match status" value="1"/>
</dbReference>
<evidence type="ECO:0000313" key="4">
    <source>
        <dbReference type="Proteomes" id="UP000270697"/>
    </source>
</evidence>
<dbReference type="STRING" id="455193.SAMN05421805_101895"/>
<dbReference type="Gene3D" id="3.40.50.1820">
    <property type="entry name" value="alpha/beta hydrolase"/>
    <property type="match status" value="1"/>
</dbReference>
<dbReference type="PROSITE" id="PS01332">
    <property type="entry name" value="HTH_RRF2_1"/>
    <property type="match status" value="1"/>
</dbReference>
<dbReference type="InterPro" id="IPR000944">
    <property type="entry name" value="Tscrpt_reg_Rrf2"/>
</dbReference>
<dbReference type="AlphaFoldDB" id="A0A1I4S918"/>
<organism evidence="2 3">
    <name type="scientific">Saccharopolyspora antimicrobica</name>
    <dbReference type="NCBI Taxonomy" id="455193"/>
    <lineage>
        <taxon>Bacteria</taxon>
        <taxon>Bacillati</taxon>
        <taxon>Actinomycetota</taxon>
        <taxon>Actinomycetes</taxon>
        <taxon>Pseudonocardiales</taxon>
        <taxon>Pseudonocardiaceae</taxon>
        <taxon>Saccharopolyspora</taxon>
    </lineage>
</organism>
<dbReference type="PANTHER" id="PTHR33221">
    <property type="entry name" value="WINGED HELIX-TURN-HELIX TRANSCRIPTIONAL REGULATOR, RRF2 FAMILY"/>
    <property type="match status" value="1"/>
</dbReference>